<gene>
    <name evidence="2" type="ORF">GCM10007913_09890</name>
</gene>
<name>A0ABQ5UCJ6_9HYPH</name>
<reference evidence="2" key="1">
    <citation type="journal article" date="2014" name="Int. J. Syst. Evol. Microbiol.">
        <title>Complete genome of a new Firmicutes species belonging to the dominant human colonic microbiota ('Ruminococcus bicirculans') reveals two chromosomes and a selective capacity to utilize plant glucans.</title>
        <authorList>
            <consortium name="NISC Comparative Sequencing Program"/>
            <person name="Wegmann U."/>
            <person name="Louis P."/>
            <person name="Goesmann A."/>
            <person name="Henrissat B."/>
            <person name="Duncan S.H."/>
            <person name="Flint H.J."/>
        </authorList>
    </citation>
    <scope>NUCLEOTIDE SEQUENCE</scope>
    <source>
        <strain evidence="2">NBRC 103855</strain>
    </source>
</reference>
<reference evidence="2" key="2">
    <citation type="submission" date="2023-01" db="EMBL/GenBank/DDBJ databases">
        <title>Draft genome sequence of Devosia yakushimensis strain NBRC 103855.</title>
        <authorList>
            <person name="Sun Q."/>
            <person name="Mori K."/>
        </authorList>
    </citation>
    <scope>NUCLEOTIDE SEQUENCE</scope>
    <source>
        <strain evidence="2">NBRC 103855</strain>
    </source>
</reference>
<dbReference type="InterPro" id="IPR016181">
    <property type="entry name" value="Acyl_CoA_acyltransferase"/>
</dbReference>
<feature type="domain" description="N-acetyltransferase" evidence="1">
    <location>
        <begin position="92"/>
        <end position="231"/>
    </location>
</feature>
<accession>A0ABQ5UCJ6</accession>
<sequence length="324" mass="34180">MSLVTLRRTAYDKVAAIASAMATVHGSVAVVLGGAAEGEVWVDDADQPRVAVIEGPEGVYLVGRCPSAEVASAIRDQLDDWVYLHVDPVQRAGIEQVLPNDAMLVHPRLTFAIVPGPGPMPAMPAGYRLIVDGDGLGQRIYAGDVEVSRCLPDLVIGQRAEMGVWTHPGHRRRGLARLAARACLAAAHGQGIVAMGWHCHASNRGSIGLARQIGAGEPVETLAYSASLPAENVDDLPAAEWQRLAEHFAKKRSTIAWLGFHAACAWAAAGADEAALEAVEQLVADGWSGSPQWLAGHWALAGIADHPRMLGAIEALEKQKAPPG</sequence>
<protein>
    <recommendedName>
        <fullName evidence="1">N-acetyltransferase domain-containing protein</fullName>
    </recommendedName>
</protein>
<dbReference type="InterPro" id="IPR027365">
    <property type="entry name" value="GNAT_acetyltra_YdfB-like"/>
</dbReference>
<dbReference type="Gene3D" id="3.40.630.30">
    <property type="match status" value="1"/>
</dbReference>
<proteinExistence type="predicted"/>
<dbReference type="Proteomes" id="UP001161406">
    <property type="component" value="Unassembled WGS sequence"/>
</dbReference>
<evidence type="ECO:0000259" key="1">
    <source>
        <dbReference type="PROSITE" id="PS51186"/>
    </source>
</evidence>
<organism evidence="2 3">
    <name type="scientific">Devosia yakushimensis</name>
    <dbReference type="NCBI Taxonomy" id="470028"/>
    <lineage>
        <taxon>Bacteria</taxon>
        <taxon>Pseudomonadati</taxon>
        <taxon>Pseudomonadota</taxon>
        <taxon>Alphaproteobacteria</taxon>
        <taxon>Hyphomicrobiales</taxon>
        <taxon>Devosiaceae</taxon>
        <taxon>Devosia</taxon>
    </lineage>
</organism>
<dbReference type="EMBL" id="BSNG01000001">
    <property type="protein sequence ID" value="GLQ09057.1"/>
    <property type="molecule type" value="Genomic_DNA"/>
</dbReference>
<dbReference type="Pfam" id="PF12746">
    <property type="entry name" value="GNAT_acetyltran"/>
    <property type="match status" value="1"/>
</dbReference>
<evidence type="ECO:0000313" key="3">
    <source>
        <dbReference type="Proteomes" id="UP001161406"/>
    </source>
</evidence>
<comment type="caution">
    <text evidence="2">The sequence shown here is derived from an EMBL/GenBank/DDBJ whole genome shotgun (WGS) entry which is preliminary data.</text>
</comment>
<dbReference type="RefSeq" id="WP_284388505.1">
    <property type="nucleotide sequence ID" value="NZ_BSNG01000001.1"/>
</dbReference>
<dbReference type="InterPro" id="IPR000182">
    <property type="entry name" value="GNAT_dom"/>
</dbReference>
<evidence type="ECO:0000313" key="2">
    <source>
        <dbReference type="EMBL" id="GLQ09057.1"/>
    </source>
</evidence>
<dbReference type="PROSITE" id="PS51186">
    <property type="entry name" value="GNAT"/>
    <property type="match status" value="1"/>
</dbReference>
<keyword evidence="3" id="KW-1185">Reference proteome</keyword>
<dbReference type="SUPFAM" id="SSF55729">
    <property type="entry name" value="Acyl-CoA N-acyltransferases (Nat)"/>
    <property type="match status" value="1"/>
</dbReference>